<name>A0A5B7CSC5_PORTR</name>
<gene>
    <name evidence="2" type="ORF">E2C01_004181</name>
</gene>
<organism evidence="2 3">
    <name type="scientific">Portunus trituberculatus</name>
    <name type="common">Swimming crab</name>
    <name type="synonym">Neptunus trituberculatus</name>
    <dbReference type="NCBI Taxonomy" id="210409"/>
    <lineage>
        <taxon>Eukaryota</taxon>
        <taxon>Metazoa</taxon>
        <taxon>Ecdysozoa</taxon>
        <taxon>Arthropoda</taxon>
        <taxon>Crustacea</taxon>
        <taxon>Multicrustacea</taxon>
        <taxon>Malacostraca</taxon>
        <taxon>Eumalacostraca</taxon>
        <taxon>Eucarida</taxon>
        <taxon>Decapoda</taxon>
        <taxon>Pleocyemata</taxon>
        <taxon>Brachyura</taxon>
        <taxon>Eubrachyura</taxon>
        <taxon>Portunoidea</taxon>
        <taxon>Portunidae</taxon>
        <taxon>Portuninae</taxon>
        <taxon>Portunus</taxon>
    </lineage>
</organism>
<dbReference type="EMBL" id="VSRR010000166">
    <property type="protein sequence ID" value="MPC11514.1"/>
    <property type="molecule type" value="Genomic_DNA"/>
</dbReference>
<accession>A0A5B7CSC5</accession>
<evidence type="ECO:0000256" key="1">
    <source>
        <dbReference type="SAM" id="MobiDB-lite"/>
    </source>
</evidence>
<keyword evidence="3" id="KW-1185">Reference proteome</keyword>
<evidence type="ECO:0000313" key="2">
    <source>
        <dbReference type="EMBL" id="MPC11514.1"/>
    </source>
</evidence>
<proteinExistence type="predicted"/>
<sequence>MFTYLYRPALPPRSPRHSTQHSTTPIASTASPGFNILCLGSVLGHNAEFLARTFTMNPLYPNTPQLADVPVPDFE</sequence>
<comment type="caution">
    <text evidence="2">The sequence shown here is derived from an EMBL/GenBank/DDBJ whole genome shotgun (WGS) entry which is preliminary data.</text>
</comment>
<reference evidence="2 3" key="1">
    <citation type="submission" date="2019-05" db="EMBL/GenBank/DDBJ databases">
        <title>Another draft genome of Portunus trituberculatus and its Hox gene families provides insights of decapod evolution.</title>
        <authorList>
            <person name="Jeong J.-H."/>
            <person name="Song I."/>
            <person name="Kim S."/>
            <person name="Choi T."/>
            <person name="Kim D."/>
            <person name="Ryu S."/>
            <person name="Kim W."/>
        </authorList>
    </citation>
    <scope>NUCLEOTIDE SEQUENCE [LARGE SCALE GENOMIC DNA]</scope>
    <source>
        <tissue evidence="2">Muscle</tissue>
    </source>
</reference>
<dbReference type="AlphaFoldDB" id="A0A5B7CSC5"/>
<dbReference type="Proteomes" id="UP000324222">
    <property type="component" value="Unassembled WGS sequence"/>
</dbReference>
<feature type="region of interest" description="Disordered" evidence="1">
    <location>
        <begin position="1"/>
        <end position="26"/>
    </location>
</feature>
<protein>
    <submittedName>
        <fullName evidence="2">Uncharacterized protein</fullName>
    </submittedName>
</protein>
<evidence type="ECO:0000313" key="3">
    <source>
        <dbReference type="Proteomes" id="UP000324222"/>
    </source>
</evidence>